<keyword evidence="3" id="KW-1185">Reference proteome</keyword>
<dbReference type="InterPro" id="IPR022519">
    <property type="entry name" value="Gloeo/Verruco_rpt"/>
</dbReference>
<dbReference type="EMBL" id="JAESVA010000004">
    <property type="protein sequence ID" value="MCB8881197.1"/>
    <property type="molecule type" value="Genomic_DNA"/>
</dbReference>
<dbReference type="SUPFAM" id="SSF51294">
    <property type="entry name" value="Hedgehog/intein (Hint) domain"/>
    <property type="match status" value="1"/>
</dbReference>
<gene>
    <name evidence="2" type="ORF">ACELLULO517_13195</name>
</gene>
<sequence length="512" mass="52778">MTAASITLLGTYSEALGDSLLIDGSGTIYGTATGADGPAIFAFAAGSFTTLGIFNDYSTTGGGPTDGLGIDGAGNVYATTYYGGPANGVADEVSLTSPLTAIAYSPGMPEGPPVADAAGDVFYASGGNTIYEVKAGSGTATVFASVATNADLTIGADGTIYGTNDAGASGYGSVFEITPDGIVTTLVNFDVGNGRLPTGKLVLDEAGNLYGNANNLFEIAAGTHVFTQLATFSDGGASEINQIAVDADGNIYGTTTPAGATSGGTVYELAAGSDSVTTLLDNADGIHGLTAESDGDLLGTVGDAIMEVVPCFVTGTLIATPDGDRRVETLCIGDPVITADGRIAPIKWIGWRVIQRDDANGYRFADALQVMPIRIKAGALGPNSPNRDLLLSPCHAVLIKDVLIQAGALVNGVSILREHHMARTFTYYHVELADHALILAEGLPAETFVDNVHRMGFDNWAEHQALYPNCESMMEMEFPRAASIRQVPGAIQHYLMDRAKTCFGQAAETIAA</sequence>
<dbReference type="InterPro" id="IPR015943">
    <property type="entry name" value="WD40/YVTN_repeat-like_dom_sf"/>
</dbReference>
<dbReference type="RefSeq" id="WP_227307867.1">
    <property type="nucleotide sequence ID" value="NZ_JAESVA010000004.1"/>
</dbReference>
<organism evidence="2 3">
    <name type="scientific">Acidisoma cellulosilyticum</name>
    <dbReference type="NCBI Taxonomy" id="2802395"/>
    <lineage>
        <taxon>Bacteria</taxon>
        <taxon>Pseudomonadati</taxon>
        <taxon>Pseudomonadota</taxon>
        <taxon>Alphaproteobacteria</taxon>
        <taxon>Acetobacterales</taxon>
        <taxon>Acidocellaceae</taxon>
        <taxon>Acidisoma</taxon>
    </lineage>
</organism>
<dbReference type="Proteomes" id="UP000721844">
    <property type="component" value="Unassembled WGS sequence"/>
</dbReference>
<dbReference type="AlphaFoldDB" id="A0A963Z1M8"/>
<evidence type="ECO:0000259" key="1">
    <source>
        <dbReference type="Pfam" id="PF13403"/>
    </source>
</evidence>
<dbReference type="Pfam" id="PF13403">
    <property type="entry name" value="Hint_2"/>
    <property type="match status" value="1"/>
</dbReference>
<evidence type="ECO:0000313" key="3">
    <source>
        <dbReference type="Proteomes" id="UP000721844"/>
    </source>
</evidence>
<dbReference type="SUPFAM" id="SSF63829">
    <property type="entry name" value="Calcium-dependent phosphotriesterase"/>
    <property type="match status" value="1"/>
</dbReference>
<protein>
    <submittedName>
        <fullName evidence="2">Hint domain-containing protein</fullName>
    </submittedName>
</protein>
<dbReference type="NCBIfam" id="TIGR03803">
    <property type="entry name" value="Gloeo_Verruco"/>
    <property type="match status" value="2"/>
</dbReference>
<proteinExistence type="predicted"/>
<dbReference type="InterPro" id="IPR028992">
    <property type="entry name" value="Hedgehog/Intein_dom"/>
</dbReference>
<name>A0A963Z1M8_9PROT</name>
<evidence type="ECO:0000313" key="2">
    <source>
        <dbReference type="EMBL" id="MCB8881197.1"/>
    </source>
</evidence>
<feature type="domain" description="Hedgehog/Intein (Hint)" evidence="1">
    <location>
        <begin position="310"/>
        <end position="450"/>
    </location>
</feature>
<reference evidence="2 3" key="1">
    <citation type="journal article" date="2021" name="Microorganisms">
        <title>Acidisoma silvae sp. nov. and Acidisomacellulosilytica sp. nov., Two Acidophilic Bacteria Isolated from Decaying Wood, Hydrolyzing Cellulose and Producing Poly-3-hydroxybutyrate.</title>
        <authorList>
            <person name="Mieszkin S."/>
            <person name="Pouder E."/>
            <person name="Uroz S."/>
            <person name="Simon-Colin C."/>
            <person name="Alain K."/>
        </authorList>
    </citation>
    <scope>NUCLEOTIDE SEQUENCE [LARGE SCALE GENOMIC DNA]</scope>
    <source>
        <strain evidence="2 3">HW T5.17</strain>
    </source>
</reference>
<dbReference type="Gene3D" id="2.170.16.10">
    <property type="entry name" value="Hedgehog/Intein (Hint) domain"/>
    <property type="match status" value="1"/>
</dbReference>
<comment type="caution">
    <text evidence="2">The sequence shown here is derived from an EMBL/GenBank/DDBJ whole genome shotgun (WGS) entry which is preliminary data.</text>
</comment>
<dbReference type="Gene3D" id="2.130.10.10">
    <property type="entry name" value="YVTN repeat-like/Quinoprotein amine dehydrogenase"/>
    <property type="match status" value="1"/>
</dbReference>
<accession>A0A963Z1M8</accession>
<dbReference type="InterPro" id="IPR036844">
    <property type="entry name" value="Hint_dom_sf"/>
</dbReference>